<dbReference type="InterPro" id="IPR050466">
    <property type="entry name" value="Carboxylest/Gibb_receptor"/>
</dbReference>
<comment type="caution">
    <text evidence="2">The sequence shown here is derived from an EMBL/GenBank/DDBJ whole genome shotgun (WGS) entry which is preliminary data.</text>
</comment>
<evidence type="ECO:0000313" key="2">
    <source>
        <dbReference type="EMBL" id="KAJ6634618.1"/>
    </source>
</evidence>
<reference evidence="2" key="1">
    <citation type="submission" date="2022-07" db="EMBL/GenBank/DDBJ databases">
        <authorList>
            <person name="Trinca V."/>
            <person name="Uliana J.V.C."/>
            <person name="Torres T.T."/>
            <person name="Ward R.J."/>
            <person name="Monesi N."/>
        </authorList>
    </citation>
    <scope>NUCLEOTIDE SEQUENCE</scope>
    <source>
        <strain evidence="2">HSMRA1968</strain>
        <tissue evidence="2">Whole embryos</tissue>
    </source>
</reference>
<dbReference type="PANTHER" id="PTHR23024:SF600">
    <property type="entry name" value="PUTATIVE (AFU_ORTHOLOGUE AFUA_1G02580)-RELATED"/>
    <property type="match status" value="1"/>
</dbReference>
<dbReference type="SUPFAM" id="SSF53474">
    <property type="entry name" value="alpha/beta-Hydrolases"/>
    <property type="match status" value="1"/>
</dbReference>
<dbReference type="InterPro" id="IPR013094">
    <property type="entry name" value="AB_hydrolase_3"/>
</dbReference>
<organism evidence="2 3">
    <name type="scientific">Pseudolycoriella hygida</name>
    <dbReference type="NCBI Taxonomy" id="35572"/>
    <lineage>
        <taxon>Eukaryota</taxon>
        <taxon>Metazoa</taxon>
        <taxon>Ecdysozoa</taxon>
        <taxon>Arthropoda</taxon>
        <taxon>Hexapoda</taxon>
        <taxon>Insecta</taxon>
        <taxon>Pterygota</taxon>
        <taxon>Neoptera</taxon>
        <taxon>Endopterygota</taxon>
        <taxon>Diptera</taxon>
        <taxon>Nematocera</taxon>
        <taxon>Sciaroidea</taxon>
        <taxon>Sciaridae</taxon>
        <taxon>Pseudolycoriella</taxon>
    </lineage>
</organism>
<keyword evidence="3" id="KW-1185">Reference proteome</keyword>
<proteinExistence type="predicted"/>
<dbReference type="Pfam" id="PF07859">
    <property type="entry name" value="Abhydrolase_3"/>
    <property type="match status" value="1"/>
</dbReference>
<keyword evidence="2" id="KW-0378">Hydrolase</keyword>
<feature type="domain" description="Alpha/beta hydrolase fold-3" evidence="1">
    <location>
        <begin position="137"/>
        <end position="399"/>
    </location>
</feature>
<gene>
    <name evidence="2" type="ORF">Bhyg_13194</name>
</gene>
<name>A0A9Q0RW86_9DIPT</name>
<dbReference type="OrthoDB" id="7777872at2759"/>
<evidence type="ECO:0000313" key="3">
    <source>
        <dbReference type="Proteomes" id="UP001151699"/>
    </source>
</evidence>
<dbReference type="EMBL" id="WJQU01000004">
    <property type="protein sequence ID" value="KAJ6634618.1"/>
    <property type="molecule type" value="Genomic_DNA"/>
</dbReference>
<evidence type="ECO:0000259" key="1">
    <source>
        <dbReference type="Pfam" id="PF07859"/>
    </source>
</evidence>
<accession>A0A9Q0RW86</accession>
<dbReference type="AlphaFoldDB" id="A0A9Q0RW86"/>
<dbReference type="GO" id="GO:0016787">
    <property type="term" value="F:hydrolase activity"/>
    <property type="evidence" value="ECO:0007669"/>
    <property type="project" value="UniProtKB-KW"/>
</dbReference>
<dbReference type="InterPro" id="IPR029058">
    <property type="entry name" value="AB_hydrolase_fold"/>
</dbReference>
<sequence length="443" mass="50596">MSWIIILFPNQVRKSGPFRLKLYLFVQRTMFYIDSMQKKIIDLLSLSYFRWSGLVDRTNLHTMSIGHWFLRLKVVMFRALMALGMKFHRKAEPKAPQHNFKIVIPSRLSAKGGEFELVFYVPEGYFRASSDYKYPVVVNFHGGGFALGSALDDARWASKVMQNVDAVVVSVEYRLAPEHPFSVAQEDGSDAIIYLMSHAKELRLDESRIALSGFSAGGNLAFSVPLMLWDLKNEIGKRELRRFNIDKVATTSRTILSHSKTIYKSTEFETTDLEITQKFPDFSIKCIVSFYPPLDFRQPRAEKRATNPKPEKNLPTFLTNLFDESFMYPRDKVDDSDPYLSPSAASDELLRTAYPEDIVLFTCEYDMLNAEGVAFGDRLSKQLGKNVYGGVIKDVAHAFDKMPNPKKYLTTTDECYSTACAELTKAFATKFDGKRQLHNELND</sequence>
<dbReference type="Gene3D" id="3.40.50.1820">
    <property type="entry name" value="alpha/beta hydrolase"/>
    <property type="match status" value="1"/>
</dbReference>
<dbReference type="PANTHER" id="PTHR23024">
    <property type="entry name" value="ARYLACETAMIDE DEACETYLASE"/>
    <property type="match status" value="1"/>
</dbReference>
<dbReference type="Proteomes" id="UP001151699">
    <property type="component" value="Chromosome C"/>
</dbReference>
<protein>
    <submittedName>
        <fullName evidence="2">AB hydrolase superfamily protein</fullName>
    </submittedName>
</protein>